<accession>A0ABP9BDH4</accession>
<dbReference type="PROSITE" id="PS01036">
    <property type="entry name" value="HSP70_3"/>
    <property type="match status" value="1"/>
</dbReference>
<evidence type="ECO:0000313" key="8">
    <source>
        <dbReference type="Proteomes" id="UP001500928"/>
    </source>
</evidence>
<feature type="compositionally biased region" description="Polar residues" evidence="6">
    <location>
        <begin position="572"/>
        <end position="582"/>
    </location>
</feature>
<keyword evidence="3" id="KW-0067">ATP-binding</keyword>
<feature type="compositionally biased region" description="Low complexity" evidence="6">
    <location>
        <begin position="536"/>
        <end position="545"/>
    </location>
</feature>
<evidence type="ECO:0000313" key="7">
    <source>
        <dbReference type="EMBL" id="GAA4793965.1"/>
    </source>
</evidence>
<dbReference type="PANTHER" id="PTHR45639">
    <property type="entry name" value="HSC70CB, ISOFORM G-RELATED"/>
    <property type="match status" value="1"/>
</dbReference>
<keyword evidence="4" id="KW-0346">Stress response</keyword>
<dbReference type="SUPFAM" id="SSF53067">
    <property type="entry name" value="Actin-like ATPase domain"/>
    <property type="match status" value="2"/>
</dbReference>
<feature type="compositionally biased region" description="Gly residues" evidence="6">
    <location>
        <begin position="591"/>
        <end position="623"/>
    </location>
</feature>
<feature type="compositionally biased region" description="Low complexity" evidence="6">
    <location>
        <begin position="448"/>
        <end position="460"/>
    </location>
</feature>
<evidence type="ECO:0000256" key="5">
    <source>
        <dbReference type="ARBA" id="ARBA00023186"/>
    </source>
</evidence>
<keyword evidence="8" id="KW-1185">Reference proteome</keyword>
<keyword evidence="2" id="KW-0547">Nucleotide-binding</keyword>
<dbReference type="InterPro" id="IPR018181">
    <property type="entry name" value="Heat_shock_70_CS"/>
</dbReference>
<feature type="region of interest" description="Disordered" evidence="6">
    <location>
        <begin position="364"/>
        <end position="477"/>
    </location>
</feature>
<evidence type="ECO:0000256" key="3">
    <source>
        <dbReference type="ARBA" id="ARBA00022840"/>
    </source>
</evidence>
<evidence type="ECO:0000256" key="1">
    <source>
        <dbReference type="ARBA" id="ARBA00007381"/>
    </source>
</evidence>
<evidence type="ECO:0000256" key="6">
    <source>
        <dbReference type="SAM" id="MobiDB-lite"/>
    </source>
</evidence>
<dbReference type="EMBL" id="BAABHO010000025">
    <property type="protein sequence ID" value="GAA4793965.1"/>
    <property type="molecule type" value="Genomic_DNA"/>
</dbReference>
<dbReference type="InterPro" id="IPR013126">
    <property type="entry name" value="Hsp_70_fam"/>
</dbReference>
<evidence type="ECO:0000256" key="4">
    <source>
        <dbReference type="ARBA" id="ARBA00023016"/>
    </source>
</evidence>
<dbReference type="Gene3D" id="3.90.640.10">
    <property type="entry name" value="Actin, Chain A, domain 4"/>
    <property type="match status" value="1"/>
</dbReference>
<feature type="region of interest" description="Disordered" evidence="6">
    <location>
        <begin position="510"/>
        <end position="623"/>
    </location>
</feature>
<dbReference type="InterPro" id="IPR043129">
    <property type="entry name" value="ATPase_NBD"/>
</dbReference>
<dbReference type="Proteomes" id="UP001500928">
    <property type="component" value="Unassembled WGS sequence"/>
</dbReference>
<dbReference type="PROSITE" id="PS00329">
    <property type="entry name" value="HSP70_2"/>
    <property type="match status" value="1"/>
</dbReference>
<evidence type="ECO:0000256" key="2">
    <source>
        <dbReference type="ARBA" id="ARBA00022741"/>
    </source>
</evidence>
<comment type="similarity">
    <text evidence="1">Belongs to the heat shock protein 70 family.</text>
</comment>
<dbReference type="Pfam" id="PF00012">
    <property type="entry name" value="HSP70"/>
    <property type="match status" value="2"/>
</dbReference>
<protein>
    <submittedName>
        <fullName evidence="7">Hsp70 family protein</fullName>
    </submittedName>
</protein>
<name>A0ABP9BDH4_9PSEU</name>
<gene>
    <name evidence="7" type="ORF">GCM10023200_32320</name>
</gene>
<reference evidence="8" key="1">
    <citation type="journal article" date="2019" name="Int. J. Syst. Evol. Microbiol.">
        <title>The Global Catalogue of Microorganisms (GCM) 10K type strain sequencing project: providing services to taxonomists for standard genome sequencing and annotation.</title>
        <authorList>
            <consortium name="The Broad Institute Genomics Platform"/>
            <consortium name="The Broad Institute Genome Sequencing Center for Infectious Disease"/>
            <person name="Wu L."/>
            <person name="Ma J."/>
        </authorList>
    </citation>
    <scope>NUCLEOTIDE SEQUENCE [LARGE SCALE GENOMIC DNA]</scope>
    <source>
        <strain evidence="8">JCM 17979</strain>
    </source>
</reference>
<proteinExistence type="inferred from homology"/>
<keyword evidence="5" id="KW-0143">Chaperone</keyword>
<feature type="compositionally biased region" description="Gly residues" evidence="6">
    <location>
        <begin position="550"/>
        <end position="571"/>
    </location>
</feature>
<organism evidence="7 8">
    <name type="scientific">Actinomycetospora chlora</name>
    <dbReference type="NCBI Taxonomy" id="663608"/>
    <lineage>
        <taxon>Bacteria</taxon>
        <taxon>Bacillati</taxon>
        <taxon>Actinomycetota</taxon>
        <taxon>Actinomycetes</taxon>
        <taxon>Pseudonocardiales</taxon>
        <taxon>Pseudonocardiaceae</taxon>
        <taxon>Actinomycetospora</taxon>
    </lineage>
</organism>
<feature type="compositionally biased region" description="Low complexity" evidence="6">
    <location>
        <begin position="382"/>
        <end position="392"/>
    </location>
</feature>
<dbReference type="PANTHER" id="PTHR45639:SF34">
    <property type="entry name" value="CHAPERONE PROTEIN DNAK"/>
    <property type="match status" value="1"/>
</dbReference>
<comment type="caution">
    <text evidence="7">The sequence shown here is derived from an EMBL/GenBank/DDBJ whole genome shotgun (WGS) entry which is preliminary data.</text>
</comment>
<feature type="compositionally biased region" description="Low complexity" evidence="6">
    <location>
        <begin position="518"/>
        <end position="528"/>
    </location>
</feature>
<sequence>MGYGLGVDLGTTFTAAAVERDGRVEMVTLGDRSAAVPSVVLVREDGQVLTGDAADRRAATEPDRVAREVKRRLGDPMPLVLGGTPYAAAQLMGMQLRDVLTLVSEREGGMPDAVTLTHPANWGPYKKELFSQIPRTAGLREVRMLTEPEGAAAHYAANERLDEGALVAVYDLGGGTFDATVLRTAGKGFEILGTPEGLEGLGGIDFDEAVFNHVDRSLGGPLSALDPSDPHDTTAVIRLRQDCARAKEALSADTEATIPVMLPKLQTEVRLTRGEFEDMIRPSISATIEALNRALLSAGVAPDHLSTVLLVGGSSRIPLVSQMVSAELGRPTSVDAHPKHAIVLGAAAMSGRGYVDGRGKFTGPASGAAPVTTALGQGGPRTGPTPSGTNSGMIPVASRTGGPPTGGGYRPTTRTGAIPTGQTQAVRPGPPIRPAEAGSRVPPPALNAAGTPAAGIPAPALRGSGAHPTGETTATSGGARRRLPIIIAALALLLLAGGGTFVYQQVSNATPAPPAPPAAVIAPAPTTTSEAVPAQDPAATVAPTRAPRDTGGGSGSSSGGGGGGGWGGGGRHTTTTTWSRPSNGGCCDSGSSGGTGSSGTGTGGSGTTDGGSSGGGGGTGGTP</sequence>
<dbReference type="Gene3D" id="3.30.420.40">
    <property type="match status" value="2"/>
</dbReference>
<dbReference type="RefSeq" id="WP_345416883.1">
    <property type="nucleotide sequence ID" value="NZ_BAABHO010000025.1"/>
</dbReference>
<dbReference type="PRINTS" id="PR00301">
    <property type="entry name" value="HEATSHOCK70"/>
</dbReference>